<dbReference type="NCBIfam" id="TIGR01188">
    <property type="entry name" value="drrA"/>
    <property type="match status" value="1"/>
</dbReference>
<feature type="domain" description="ABC transporter" evidence="11">
    <location>
        <begin position="9"/>
        <end position="239"/>
    </location>
</feature>
<evidence type="ECO:0000256" key="6">
    <source>
        <dbReference type="ARBA" id="ARBA00022967"/>
    </source>
</evidence>
<dbReference type="PROSITE" id="PS00211">
    <property type="entry name" value="ABC_TRANSPORTER_1"/>
    <property type="match status" value="1"/>
</dbReference>
<dbReference type="SUPFAM" id="SSF52540">
    <property type="entry name" value="P-loop containing nucleoside triphosphate hydrolases"/>
    <property type="match status" value="1"/>
</dbReference>
<dbReference type="EMBL" id="LT629711">
    <property type="protein sequence ID" value="SDP42599.1"/>
    <property type="molecule type" value="Genomic_DNA"/>
</dbReference>
<dbReference type="GO" id="GO:0043215">
    <property type="term" value="P:daunorubicin transport"/>
    <property type="evidence" value="ECO:0007669"/>
    <property type="project" value="InterPro"/>
</dbReference>
<dbReference type="PANTHER" id="PTHR42711">
    <property type="entry name" value="ABC TRANSPORTER ATP-BINDING PROTEIN"/>
    <property type="match status" value="1"/>
</dbReference>
<comment type="subcellular location">
    <subcellularLocation>
        <location evidence="1">Cell membrane</location>
        <topology evidence="1">Peripheral membrane protein</topology>
        <orientation evidence="1">Cytoplasmic side</orientation>
    </subcellularLocation>
</comment>
<sequence>MNSTDTLAVNARGLVKTFGDQRAVDGIDLEVRRGEVFGVLGPNGAGKTTMLKMLATLLPVDGGTAEVFGHDVRKDGHVVRQLLGVTGQYASVDENLTATENLILFGRLQGLSRADSRRRAGHLLEQFDLTEAATKAISAFSGGMRRRLDLAASLITRPPLIFLDEPTTGLDPRTRGQMWDTIRELVTEGCTVLLTTQYLDEADQLADRIAVIDRGVKVAQGTSDELKSSVGRSSLVLHLADRDDLDAAAATARRLVGEEAVPSPEARRLAVPLERSDQAVDVLVALREQGVGIESLTVQKPSLDEVFMALTGHGTEEPSDTEPSDHRETTSELEAAS</sequence>
<dbReference type="GO" id="GO:0005886">
    <property type="term" value="C:plasma membrane"/>
    <property type="evidence" value="ECO:0007669"/>
    <property type="project" value="UniProtKB-SubCell"/>
</dbReference>
<evidence type="ECO:0000256" key="8">
    <source>
        <dbReference type="ARBA" id="ARBA00023251"/>
    </source>
</evidence>
<protein>
    <submittedName>
        <fullName evidence="12">ABC-2 type transport system ATP-binding protein</fullName>
    </submittedName>
</protein>
<evidence type="ECO:0000256" key="10">
    <source>
        <dbReference type="SAM" id="MobiDB-lite"/>
    </source>
</evidence>
<evidence type="ECO:0000256" key="4">
    <source>
        <dbReference type="ARBA" id="ARBA00022741"/>
    </source>
</evidence>
<dbReference type="SMART" id="SM00382">
    <property type="entry name" value="AAA"/>
    <property type="match status" value="1"/>
</dbReference>
<evidence type="ECO:0000313" key="13">
    <source>
        <dbReference type="Proteomes" id="UP000199077"/>
    </source>
</evidence>
<keyword evidence="5 12" id="KW-0067">ATP-binding</keyword>
<proteinExistence type="inferred from homology"/>
<dbReference type="InterPro" id="IPR050763">
    <property type="entry name" value="ABC_transporter_ATP-binding"/>
</dbReference>
<dbReference type="GO" id="GO:0046677">
    <property type="term" value="P:response to antibiotic"/>
    <property type="evidence" value="ECO:0007669"/>
    <property type="project" value="UniProtKB-KW"/>
</dbReference>
<keyword evidence="3" id="KW-1003">Cell membrane</keyword>
<keyword evidence="8" id="KW-0046">Antibiotic resistance</keyword>
<dbReference type="InterPro" id="IPR003593">
    <property type="entry name" value="AAA+_ATPase"/>
</dbReference>
<keyword evidence="2" id="KW-0813">Transport</keyword>
<dbReference type="FunFam" id="3.40.50.300:FF:000589">
    <property type="entry name" value="ABC transporter, ATP-binding subunit"/>
    <property type="match status" value="1"/>
</dbReference>
<comment type="similarity">
    <text evidence="9">Belongs to the ABC transporter superfamily. Drug exporter-1 (DrugE1) (TC 3.A.1.105) family.</text>
</comment>
<dbReference type="InterPro" id="IPR005894">
    <property type="entry name" value="DrrA"/>
</dbReference>
<dbReference type="PROSITE" id="PS50893">
    <property type="entry name" value="ABC_TRANSPORTER_2"/>
    <property type="match status" value="1"/>
</dbReference>
<evidence type="ECO:0000256" key="7">
    <source>
        <dbReference type="ARBA" id="ARBA00023136"/>
    </source>
</evidence>
<dbReference type="Proteomes" id="UP000199077">
    <property type="component" value="Chromosome I"/>
</dbReference>
<evidence type="ECO:0000256" key="9">
    <source>
        <dbReference type="ARBA" id="ARBA00049985"/>
    </source>
</evidence>
<feature type="region of interest" description="Disordered" evidence="10">
    <location>
        <begin position="310"/>
        <end position="337"/>
    </location>
</feature>
<evidence type="ECO:0000256" key="5">
    <source>
        <dbReference type="ARBA" id="ARBA00022840"/>
    </source>
</evidence>
<dbReference type="OrthoDB" id="9804819at2"/>
<keyword evidence="7" id="KW-0472">Membrane</keyword>
<dbReference type="Pfam" id="PF00005">
    <property type="entry name" value="ABC_tran"/>
    <property type="match status" value="1"/>
</dbReference>
<dbReference type="InterPro" id="IPR003439">
    <property type="entry name" value="ABC_transporter-like_ATP-bd"/>
</dbReference>
<keyword evidence="6" id="KW-1278">Translocase</keyword>
<reference evidence="13" key="1">
    <citation type="submission" date="2016-10" db="EMBL/GenBank/DDBJ databases">
        <authorList>
            <person name="Varghese N."/>
            <person name="Submissions S."/>
        </authorList>
    </citation>
    <scope>NUCLEOTIDE SEQUENCE [LARGE SCALE GENOMIC DNA]</scope>
    <source>
        <strain evidence="13">DSM 22329</strain>
    </source>
</reference>
<dbReference type="InterPro" id="IPR017871">
    <property type="entry name" value="ABC_transporter-like_CS"/>
</dbReference>
<evidence type="ECO:0000256" key="1">
    <source>
        <dbReference type="ARBA" id="ARBA00004413"/>
    </source>
</evidence>
<dbReference type="GO" id="GO:1900753">
    <property type="term" value="P:doxorubicin transport"/>
    <property type="evidence" value="ECO:0007669"/>
    <property type="project" value="InterPro"/>
</dbReference>
<keyword evidence="4" id="KW-0547">Nucleotide-binding</keyword>
<evidence type="ECO:0000259" key="11">
    <source>
        <dbReference type="PROSITE" id="PS50893"/>
    </source>
</evidence>
<dbReference type="InterPro" id="IPR027417">
    <property type="entry name" value="P-loop_NTPase"/>
</dbReference>
<dbReference type="Gene3D" id="3.40.50.300">
    <property type="entry name" value="P-loop containing nucleotide triphosphate hydrolases"/>
    <property type="match status" value="1"/>
</dbReference>
<keyword evidence="13" id="KW-1185">Reference proteome</keyword>
<dbReference type="GO" id="GO:0005524">
    <property type="term" value="F:ATP binding"/>
    <property type="evidence" value="ECO:0007669"/>
    <property type="project" value="UniProtKB-KW"/>
</dbReference>
<name>A0A1H0SM19_9MICO</name>
<dbReference type="InterPro" id="IPR025302">
    <property type="entry name" value="DrrA1/2-like_C"/>
</dbReference>
<evidence type="ECO:0000313" key="12">
    <source>
        <dbReference type="EMBL" id="SDP42599.1"/>
    </source>
</evidence>
<dbReference type="GO" id="GO:0016887">
    <property type="term" value="F:ATP hydrolysis activity"/>
    <property type="evidence" value="ECO:0007669"/>
    <property type="project" value="InterPro"/>
</dbReference>
<dbReference type="PANTHER" id="PTHR42711:SF19">
    <property type="entry name" value="DOXORUBICIN RESISTANCE ATP-BINDING PROTEIN DRRA"/>
    <property type="match status" value="1"/>
</dbReference>
<gene>
    <name evidence="12" type="ORF">SAMN04489867_2415</name>
</gene>
<dbReference type="AlphaFoldDB" id="A0A1H0SM19"/>
<organism evidence="12 13">
    <name type="scientific">Pedococcus dokdonensis</name>
    <dbReference type="NCBI Taxonomy" id="443156"/>
    <lineage>
        <taxon>Bacteria</taxon>
        <taxon>Bacillati</taxon>
        <taxon>Actinomycetota</taxon>
        <taxon>Actinomycetes</taxon>
        <taxon>Micrococcales</taxon>
        <taxon>Intrasporangiaceae</taxon>
        <taxon>Pedococcus</taxon>
    </lineage>
</organism>
<evidence type="ECO:0000256" key="2">
    <source>
        <dbReference type="ARBA" id="ARBA00022448"/>
    </source>
</evidence>
<dbReference type="RefSeq" id="WP_091785740.1">
    <property type="nucleotide sequence ID" value="NZ_LT629711.1"/>
</dbReference>
<evidence type="ECO:0000256" key="3">
    <source>
        <dbReference type="ARBA" id="ARBA00022475"/>
    </source>
</evidence>
<dbReference type="STRING" id="443156.SAMN04489867_2415"/>
<dbReference type="Pfam" id="PF13732">
    <property type="entry name" value="DrrA1-3_C"/>
    <property type="match status" value="1"/>
</dbReference>
<accession>A0A1H0SM19</accession>